<dbReference type="Pfam" id="PF03152">
    <property type="entry name" value="UFD1_N1"/>
    <property type="match status" value="1"/>
</dbReference>
<evidence type="ECO:0000259" key="4">
    <source>
        <dbReference type="Pfam" id="PF03152"/>
    </source>
</evidence>
<dbReference type="InterPro" id="IPR004854">
    <property type="entry name" value="Ufd1-like"/>
</dbReference>
<gene>
    <name evidence="5" type="ORF">FRACYDRAFT_247578</name>
</gene>
<evidence type="ECO:0000313" key="5">
    <source>
        <dbReference type="EMBL" id="OEU09970.1"/>
    </source>
</evidence>
<evidence type="ECO:0000256" key="1">
    <source>
        <dbReference type="ARBA" id="ARBA00006043"/>
    </source>
</evidence>
<dbReference type="OrthoDB" id="422728at2759"/>
<organism evidence="5 6">
    <name type="scientific">Fragilariopsis cylindrus CCMP1102</name>
    <dbReference type="NCBI Taxonomy" id="635003"/>
    <lineage>
        <taxon>Eukaryota</taxon>
        <taxon>Sar</taxon>
        <taxon>Stramenopiles</taxon>
        <taxon>Ochrophyta</taxon>
        <taxon>Bacillariophyta</taxon>
        <taxon>Bacillariophyceae</taxon>
        <taxon>Bacillariophycidae</taxon>
        <taxon>Bacillariales</taxon>
        <taxon>Bacillariaceae</taxon>
        <taxon>Fragilariopsis</taxon>
    </lineage>
</organism>
<dbReference type="KEGG" id="fcy:FRACYDRAFT_247578"/>
<dbReference type="Proteomes" id="UP000095751">
    <property type="component" value="Unassembled WGS sequence"/>
</dbReference>
<keyword evidence="6" id="KW-1185">Reference proteome</keyword>
<dbReference type="InterPro" id="IPR055417">
    <property type="entry name" value="UFD1_N1"/>
</dbReference>
<sequence length="369" mass="38988">MMQGGGFFGGGYGGGGGLPAGYGSNRRFEEQYHCYSVAYAGKSHLERGDKILLPPSAFDTLARLNVDYPMLFRLTSSVDNKTTHSGVLEFTAEEGTCYIPFWMMQNLLIEEGAVITVANISLPQGDICEVATSIEVEPQDAACIIETDCNVDFDAPVGYVEPDYSANVSKDQSSGCPSPTTMSTTSSATNLDTAADDEGDKKPEGTRIVNGEIVRPDEDGQQQQEQSSTAMMAEKTGGTGVQQNSAIPQVAPKVDYWAVNAGDGSRLDGKSPSVLKDKDGNEIDVRKLRAEAAAKRAEALAAAATAGTKKMLTSTGKNLQGEEIPPDADAVEAAAASAIPTSKRKTKVGSKYSRLKKTGIAFKGSSNKL</sequence>
<accession>A0A1E7EVC1</accession>
<dbReference type="GO" id="GO:0034098">
    <property type="term" value="C:VCP-NPL4-UFD1 AAA ATPase complex"/>
    <property type="evidence" value="ECO:0007669"/>
    <property type="project" value="TreeGrafter"/>
</dbReference>
<dbReference type="GO" id="GO:0031593">
    <property type="term" value="F:polyubiquitin modification-dependent protein binding"/>
    <property type="evidence" value="ECO:0007669"/>
    <property type="project" value="TreeGrafter"/>
</dbReference>
<dbReference type="EMBL" id="KV784373">
    <property type="protein sequence ID" value="OEU09970.1"/>
    <property type="molecule type" value="Genomic_DNA"/>
</dbReference>
<evidence type="ECO:0000256" key="3">
    <source>
        <dbReference type="SAM" id="MobiDB-lite"/>
    </source>
</evidence>
<protein>
    <submittedName>
        <fullName evidence="5">UFD1-domain-containing protein</fullName>
    </submittedName>
</protein>
<name>A0A1E7EVC1_9STRA</name>
<dbReference type="InParanoid" id="A0A1E7EVC1"/>
<dbReference type="AlphaFoldDB" id="A0A1E7EVC1"/>
<feature type="region of interest" description="Disordered" evidence="3">
    <location>
        <begin position="166"/>
        <end position="247"/>
    </location>
</feature>
<evidence type="ECO:0000256" key="2">
    <source>
        <dbReference type="ARBA" id="ARBA00022786"/>
    </source>
</evidence>
<dbReference type="PANTHER" id="PTHR12555">
    <property type="entry name" value="UBIQUITIN FUSION DEGRADATON PROTEIN 1"/>
    <property type="match status" value="1"/>
</dbReference>
<dbReference type="PANTHER" id="PTHR12555:SF13">
    <property type="entry name" value="UBIQUITIN RECOGNITION FACTOR IN ER-ASSOCIATED DEGRADATION PROTEIN 1"/>
    <property type="match status" value="1"/>
</dbReference>
<keyword evidence="2" id="KW-0833">Ubl conjugation pathway</keyword>
<feature type="domain" description="Ubiquitin fusion degradation protein UFD1 N-terminal subdomain 1" evidence="4">
    <location>
        <begin position="28"/>
        <end position="123"/>
    </location>
</feature>
<dbReference type="GO" id="GO:0036503">
    <property type="term" value="P:ERAD pathway"/>
    <property type="evidence" value="ECO:0007669"/>
    <property type="project" value="TreeGrafter"/>
</dbReference>
<comment type="similarity">
    <text evidence="1">Belongs to the UFD1 family.</text>
</comment>
<reference evidence="5 6" key="1">
    <citation type="submission" date="2016-09" db="EMBL/GenBank/DDBJ databases">
        <title>Extensive genetic diversity and differential bi-allelic expression allows diatom success in the polar Southern Ocean.</title>
        <authorList>
            <consortium name="DOE Joint Genome Institute"/>
            <person name="Mock T."/>
            <person name="Otillar R.P."/>
            <person name="Strauss J."/>
            <person name="Dupont C."/>
            <person name="Frickenhaus S."/>
            <person name="Maumus F."/>
            <person name="Mcmullan M."/>
            <person name="Sanges R."/>
            <person name="Schmutz J."/>
            <person name="Toseland A."/>
            <person name="Valas R."/>
            <person name="Veluchamy A."/>
            <person name="Ward B.J."/>
            <person name="Allen A."/>
            <person name="Barry K."/>
            <person name="Falciatore A."/>
            <person name="Ferrante M."/>
            <person name="Fortunato A.E."/>
            <person name="Gloeckner G."/>
            <person name="Gruber A."/>
            <person name="Hipkin R."/>
            <person name="Janech M."/>
            <person name="Kroth P."/>
            <person name="Leese F."/>
            <person name="Lindquist E."/>
            <person name="Lyon B.R."/>
            <person name="Martin J."/>
            <person name="Mayer C."/>
            <person name="Parker M."/>
            <person name="Quesneville H."/>
            <person name="Raymond J."/>
            <person name="Uhlig C."/>
            <person name="Valentin K.U."/>
            <person name="Worden A.Z."/>
            <person name="Armbrust E.V."/>
            <person name="Bowler C."/>
            <person name="Green B."/>
            <person name="Moulton V."/>
            <person name="Van Oosterhout C."/>
            <person name="Grigoriev I."/>
        </authorList>
    </citation>
    <scope>NUCLEOTIDE SEQUENCE [LARGE SCALE GENOMIC DNA]</scope>
    <source>
        <strain evidence="5 6">CCMP1102</strain>
    </source>
</reference>
<proteinExistence type="inferred from homology"/>
<dbReference type="InterPro" id="IPR042299">
    <property type="entry name" value="Ufd1-like_Nn"/>
</dbReference>
<dbReference type="Gene3D" id="2.40.40.50">
    <property type="entry name" value="Ubiquitin fusion degradation protein UFD1, N-terminal domain"/>
    <property type="match status" value="1"/>
</dbReference>
<evidence type="ECO:0000313" key="6">
    <source>
        <dbReference type="Proteomes" id="UP000095751"/>
    </source>
</evidence>
<feature type="compositionally biased region" description="Low complexity" evidence="3">
    <location>
        <begin position="173"/>
        <end position="189"/>
    </location>
</feature>
<dbReference type="GO" id="GO:0006511">
    <property type="term" value="P:ubiquitin-dependent protein catabolic process"/>
    <property type="evidence" value="ECO:0007669"/>
    <property type="project" value="InterPro"/>
</dbReference>